<evidence type="ECO:0000313" key="1">
    <source>
        <dbReference type="EMBL" id="WTQ80065.1"/>
    </source>
</evidence>
<protein>
    <submittedName>
        <fullName evidence="1">Uncharacterized protein</fullName>
    </submittedName>
</protein>
<proteinExistence type="predicted"/>
<dbReference type="EMBL" id="CP108164">
    <property type="protein sequence ID" value="WTQ80065.1"/>
    <property type="molecule type" value="Genomic_DNA"/>
</dbReference>
<dbReference type="RefSeq" id="WP_405446049.1">
    <property type="nucleotide sequence ID" value="NZ_CP108164.1"/>
</dbReference>
<organism evidence="1 2">
    <name type="scientific">Streptomyces achromogenes</name>
    <dbReference type="NCBI Taxonomy" id="67255"/>
    <lineage>
        <taxon>Bacteria</taxon>
        <taxon>Bacillati</taxon>
        <taxon>Actinomycetota</taxon>
        <taxon>Actinomycetes</taxon>
        <taxon>Kitasatosporales</taxon>
        <taxon>Streptomycetaceae</taxon>
        <taxon>Streptomyces</taxon>
    </lineage>
</organism>
<keyword evidence="2" id="KW-1185">Reference proteome</keyword>
<name>A0ABZ1KHS0_STRAH</name>
<dbReference type="GeneID" id="97280144"/>
<reference evidence="1 2" key="1">
    <citation type="submission" date="2022-10" db="EMBL/GenBank/DDBJ databases">
        <title>The complete genomes of actinobacterial strains from the NBC collection.</title>
        <authorList>
            <person name="Joergensen T.S."/>
            <person name="Alvarez Arevalo M."/>
            <person name="Sterndorff E.B."/>
            <person name="Faurdal D."/>
            <person name="Vuksanovic O."/>
            <person name="Mourched A.-S."/>
            <person name="Charusanti P."/>
            <person name="Shaw S."/>
            <person name="Blin K."/>
            <person name="Weber T."/>
        </authorList>
    </citation>
    <scope>NUCLEOTIDE SEQUENCE [LARGE SCALE GENOMIC DNA]</scope>
    <source>
        <strain evidence="1 2">NBC_00156</strain>
    </source>
</reference>
<gene>
    <name evidence="1" type="ORF">OG350_06930</name>
</gene>
<dbReference type="Proteomes" id="UP001622557">
    <property type="component" value="Chromosome"/>
</dbReference>
<sequence length="51" mass="5507">MLSVQYPGRQDHRSGYKAVESYRHVPGPPLGCPVVALTGDDPQVTLDEAKA</sequence>
<accession>A0ABZ1KHS0</accession>
<evidence type="ECO:0000313" key="2">
    <source>
        <dbReference type="Proteomes" id="UP001622557"/>
    </source>
</evidence>